<evidence type="ECO:0000313" key="3">
    <source>
        <dbReference type="Proteomes" id="UP000438429"/>
    </source>
</evidence>
<keyword evidence="1" id="KW-0732">Signal</keyword>
<dbReference type="EMBL" id="VEVO01000002">
    <property type="protein sequence ID" value="KAF0045775.1"/>
    <property type="molecule type" value="Genomic_DNA"/>
</dbReference>
<dbReference type="AlphaFoldDB" id="A0A6A4TKM5"/>
<evidence type="ECO:0000256" key="1">
    <source>
        <dbReference type="SAM" id="SignalP"/>
    </source>
</evidence>
<reference evidence="2 3" key="1">
    <citation type="submission" date="2019-06" db="EMBL/GenBank/DDBJ databases">
        <title>Draft genomes of female and male turbot (Scophthalmus maximus).</title>
        <authorList>
            <person name="Xu H."/>
            <person name="Xu X.-W."/>
            <person name="Shao C."/>
            <person name="Chen S."/>
        </authorList>
    </citation>
    <scope>NUCLEOTIDE SEQUENCE [LARGE SCALE GENOMIC DNA]</scope>
    <source>
        <strain evidence="2">Ysfricsl-2016a</strain>
        <tissue evidence="2">Blood</tissue>
    </source>
</reference>
<feature type="signal peptide" evidence="1">
    <location>
        <begin position="1"/>
        <end position="23"/>
    </location>
</feature>
<accession>A0A6A4TKM5</accession>
<name>A0A6A4TKM5_SCOMX</name>
<gene>
    <name evidence="2" type="ORF">F2P81_002304</name>
</gene>
<proteinExistence type="predicted"/>
<comment type="caution">
    <text evidence="2">The sequence shown here is derived from an EMBL/GenBank/DDBJ whole genome shotgun (WGS) entry which is preliminary data.</text>
</comment>
<organism evidence="2 3">
    <name type="scientific">Scophthalmus maximus</name>
    <name type="common">Turbot</name>
    <name type="synonym">Psetta maxima</name>
    <dbReference type="NCBI Taxonomy" id="52904"/>
    <lineage>
        <taxon>Eukaryota</taxon>
        <taxon>Metazoa</taxon>
        <taxon>Chordata</taxon>
        <taxon>Craniata</taxon>
        <taxon>Vertebrata</taxon>
        <taxon>Euteleostomi</taxon>
        <taxon>Actinopterygii</taxon>
        <taxon>Neopterygii</taxon>
        <taxon>Teleostei</taxon>
        <taxon>Neoteleostei</taxon>
        <taxon>Acanthomorphata</taxon>
        <taxon>Carangaria</taxon>
        <taxon>Pleuronectiformes</taxon>
        <taxon>Pleuronectoidei</taxon>
        <taxon>Scophthalmidae</taxon>
        <taxon>Scophthalmus</taxon>
    </lineage>
</organism>
<protein>
    <submittedName>
        <fullName evidence="2">Uncharacterized protein</fullName>
    </submittedName>
</protein>
<evidence type="ECO:0000313" key="2">
    <source>
        <dbReference type="EMBL" id="KAF0045775.1"/>
    </source>
</evidence>
<sequence>MTVSPHLDLGLLLLLQLLLGCLQTPGMVGAKQMGLIADSVESSDGDQENEKMLSGPVNQRVRVPSAAAFKLRPLASSYAHRIKQ</sequence>
<feature type="chain" id="PRO_5025532949" evidence="1">
    <location>
        <begin position="24"/>
        <end position="84"/>
    </location>
</feature>
<dbReference type="Proteomes" id="UP000438429">
    <property type="component" value="Unassembled WGS sequence"/>
</dbReference>